<protein>
    <submittedName>
        <fullName evidence="4">Uncharacterized protein</fullName>
    </submittedName>
</protein>
<comment type="caution">
    <text evidence="4">The sequence shown here is derived from an EMBL/GenBank/DDBJ whole genome shotgun (WGS) entry which is preliminary data.</text>
</comment>
<accession>A0ABP6VEJ0</accession>
<evidence type="ECO:0000256" key="3">
    <source>
        <dbReference type="SAM" id="SignalP"/>
    </source>
</evidence>
<dbReference type="Proteomes" id="UP001500689">
    <property type="component" value="Unassembled WGS sequence"/>
</dbReference>
<keyword evidence="5" id="KW-1185">Reference proteome</keyword>
<evidence type="ECO:0000256" key="1">
    <source>
        <dbReference type="SAM" id="MobiDB-lite"/>
    </source>
</evidence>
<feature type="chain" id="PRO_5045156432" evidence="3">
    <location>
        <begin position="46"/>
        <end position="325"/>
    </location>
</feature>
<keyword evidence="2" id="KW-0472">Membrane</keyword>
<evidence type="ECO:0000313" key="4">
    <source>
        <dbReference type="EMBL" id="GAA3534347.1"/>
    </source>
</evidence>
<keyword evidence="2" id="KW-0812">Transmembrane</keyword>
<gene>
    <name evidence="4" type="ORF">GCM10022222_17350</name>
</gene>
<feature type="compositionally biased region" description="Low complexity" evidence="1">
    <location>
        <begin position="170"/>
        <end position="196"/>
    </location>
</feature>
<proteinExistence type="predicted"/>
<feature type="signal peptide" evidence="3">
    <location>
        <begin position="1"/>
        <end position="45"/>
    </location>
</feature>
<keyword evidence="2" id="KW-1133">Transmembrane helix</keyword>
<evidence type="ECO:0000256" key="2">
    <source>
        <dbReference type="SAM" id="Phobius"/>
    </source>
</evidence>
<sequence>MFVTVVVLGRESKAAKGSTAMQDRTRRATALSAAAFVLAGSAALAAPGTASADTRTAPCGATITAKPGDHVKGTTPLLGLPLDLGVVGTASGVLTGTVNAVLGTVCKVTVQVVDTVVSPVPVVGAPVAGAVDGAVSGTTNTAQQGLSAANKALGGAPAAQKPGPDPQKPPSGGAPQQGGDPAAQNPIPGVNSPLLPTGGGAGPLSSLVPNFGSLPFGSSTGYAPMRDYSGIPMAMAGLFSPSPALRYGSQIPGYAPQYGLPNPNGAPAGGDRTVQNAGQAQALPTTDGNHANGLDWPVLIAVLALSGVSAGLVRTWVLRRMAAAG</sequence>
<feature type="transmembrane region" description="Helical" evidence="2">
    <location>
        <begin position="296"/>
        <end position="317"/>
    </location>
</feature>
<keyword evidence="3" id="KW-0732">Signal</keyword>
<evidence type="ECO:0000313" key="5">
    <source>
        <dbReference type="Proteomes" id="UP001500689"/>
    </source>
</evidence>
<feature type="region of interest" description="Disordered" evidence="1">
    <location>
        <begin position="152"/>
        <end position="198"/>
    </location>
</feature>
<organism evidence="4 5">
    <name type="scientific">Amycolatopsis ultiminotia</name>
    <dbReference type="NCBI Taxonomy" id="543629"/>
    <lineage>
        <taxon>Bacteria</taxon>
        <taxon>Bacillati</taxon>
        <taxon>Actinomycetota</taxon>
        <taxon>Actinomycetes</taxon>
        <taxon>Pseudonocardiales</taxon>
        <taxon>Pseudonocardiaceae</taxon>
        <taxon>Amycolatopsis</taxon>
    </lineage>
</organism>
<dbReference type="EMBL" id="BAAAZN010000003">
    <property type="protein sequence ID" value="GAA3534347.1"/>
    <property type="molecule type" value="Genomic_DNA"/>
</dbReference>
<reference evidence="5" key="1">
    <citation type="journal article" date="2019" name="Int. J. Syst. Evol. Microbiol.">
        <title>The Global Catalogue of Microorganisms (GCM) 10K type strain sequencing project: providing services to taxonomists for standard genome sequencing and annotation.</title>
        <authorList>
            <consortium name="The Broad Institute Genomics Platform"/>
            <consortium name="The Broad Institute Genome Sequencing Center for Infectious Disease"/>
            <person name="Wu L."/>
            <person name="Ma J."/>
        </authorList>
    </citation>
    <scope>NUCLEOTIDE SEQUENCE [LARGE SCALE GENOMIC DNA]</scope>
    <source>
        <strain evidence="5">JCM 16898</strain>
    </source>
</reference>
<name>A0ABP6VEJ0_9PSEU</name>